<reference evidence="3 5" key="2">
    <citation type="journal article" date="2012" name="J. Bacteriol.">
        <title>Genome Sequence of Janibacter hoylei MTCC8307, Isolated from the Stratospheric Air.</title>
        <authorList>
            <person name="Pawar S.P."/>
            <person name="Dhotre D.P."/>
            <person name="Shetty S.A."/>
            <person name="Chowdhury S.P."/>
            <person name="Chaudhari B.L."/>
            <person name="Shouche Y.S."/>
        </authorList>
    </citation>
    <scope>NUCLEOTIDE SEQUENCE [LARGE SCALE GENOMIC DNA]</scope>
    <source>
        <strain evidence="3 5">PVAS-1</strain>
    </source>
</reference>
<evidence type="ECO:0000256" key="1">
    <source>
        <dbReference type="SAM" id="Phobius"/>
    </source>
</evidence>
<dbReference type="PATRIC" id="fig|1210046.3.peg.800"/>
<dbReference type="Gene3D" id="3.10.350.10">
    <property type="entry name" value="LysM domain"/>
    <property type="match status" value="1"/>
</dbReference>
<feature type="domain" description="LysM" evidence="2">
    <location>
        <begin position="72"/>
        <end position="121"/>
    </location>
</feature>
<dbReference type="Proteomes" id="UP000288711">
    <property type="component" value="Unassembled WGS sequence"/>
</dbReference>
<dbReference type="AlphaFoldDB" id="K1E571"/>
<evidence type="ECO:0000313" key="6">
    <source>
        <dbReference type="Proteomes" id="UP000288711"/>
    </source>
</evidence>
<sequence>MTALTATPICIDAPARTRHLISVPTGDAVVERPASRTRLTRRGRLVITLTTVAVASVAGASLAFGGTPAATQEVTVEPGQTLSEIATTELAGLPTAEAVTRIQVANNLSTTHVHAGQTLTIPGH</sequence>
<dbReference type="OrthoDB" id="4869632at2"/>
<dbReference type="EMBL" id="ALWX01000014">
    <property type="protein sequence ID" value="EKA62201.1"/>
    <property type="molecule type" value="Genomic_DNA"/>
</dbReference>
<dbReference type="RefSeq" id="WP_007925399.1">
    <property type="nucleotide sequence ID" value="NZ_ALWX01000014.1"/>
</dbReference>
<evidence type="ECO:0000313" key="4">
    <source>
        <dbReference type="EMBL" id="RWU85078.1"/>
    </source>
</evidence>
<dbReference type="STRING" id="1210046.B277_04105"/>
<reference evidence="4" key="3">
    <citation type="submission" date="2017-11" db="EMBL/GenBank/DDBJ databases">
        <authorList>
            <person name="Seuylemezian A."/>
            <person name="Cooper K."/>
            <person name="Vaishampayan P."/>
        </authorList>
    </citation>
    <scope>NUCLEOTIDE SEQUENCE</scope>
    <source>
        <strain evidence="4">PVAS-1</strain>
    </source>
</reference>
<keyword evidence="6" id="KW-1185">Reference proteome</keyword>
<dbReference type="SMART" id="SM00257">
    <property type="entry name" value="LysM"/>
    <property type="match status" value="1"/>
</dbReference>
<keyword evidence="1" id="KW-0472">Membrane</keyword>
<proteinExistence type="predicted"/>
<gene>
    <name evidence="3" type="ORF">B277_04105</name>
    <name evidence="4" type="ORF">CWN80_02710</name>
</gene>
<evidence type="ECO:0000313" key="5">
    <source>
        <dbReference type="Proteomes" id="UP000004474"/>
    </source>
</evidence>
<dbReference type="PROSITE" id="PS51782">
    <property type="entry name" value="LYSM"/>
    <property type="match status" value="1"/>
</dbReference>
<dbReference type="eggNOG" id="COG1388">
    <property type="taxonomic scope" value="Bacteria"/>
</dbReference>
<reference evidence="4 6" key="1">
    <citation type="journal article" date="2009" name="Int. J. Syst. Evol. Microbiol.">
        <title>Janibacter hoylei sp. nov., Bacillus isronensis sp. nov. and Bacillus aryabhattai sp. nov., isolated from cryotubes used for collecting air from the upper atmosphere.</title>
        <authorList>
            <person name="Shivaji S."/>
            <person name="Chaturvedi P."/>
            <person name="Begum Z."/>
            <person name="Pindi P.K."/>
            <person name="Manorama R."/>
            <person name="Padmanaban D.A."/>
            <person name="Shouche Y.S."/>
            <person name="Pawar S."/>
            <person name="Vaishampayan P."/>
            <person name="Dutt C.B."/>
            <person name="Datta G.N."/>
            <person name="Manchanda R.K."/>
            <person name="Rao U.R."/>
            <person name="Bhargava P.M."/>
            <person name="Narlikar J.V."/>
        </authorList>
    </citation>
    <scope>NUCLEOTIDE SEQUENCE [LARGE SCALE GENOMIC DNA]</scope>
    <source>
        <strain evidence="4 6">PVAS-1</strain>
    </source>
</reference>
<dbReference type="InterPro" id="IPR018392">
    <property type="entry name" value="LysM"/>
</dbReference>
<organism evidence="3 5">
    <name type="scientific">Janibacter hoylei PVAS-1</name>
    <dbReference type="NCBI Taxonomy" id="1210046"/>
    <lineage>
        <taxon>Bacteria</taxon>
        <taxon>Bacillati</taxon>
        <taxon>Actinomycetota</taxon>
        <taxon>Actinomycetes</taxon>
        <taxon>Micrococcales</taxon>
        <taxon>Intrasporangiaceae</taxon>
        <taxon>Janibacter</taxon>
    </lineage>
</organism>
<dbReference type="Proteomes" id="UP000004474">
    <property type="component" value="Unassembled WGS sequence"/>
</dbReference>
<protein>
    <submittedName>
        <fullName evidence="4">LysM peptidoglycan-binding domain-containing protein</fullName>
    </submittedName>
    <submittedName>
        <fullName evidence="3">Peptidoglycan-binding lysin domain</fullName>
    </submittedName>
</protein>
<evidence type="ECO:0000259" key="2">
    <source>
        <dbReference type="PROSITE" id="PS51782"/>
    </source>
</evidence>
<dbReference type="EMBL" id="PIPF01000002">
    <property type="protein sequence ID" value="RWU85078.1"/>
    <property type="molecule type" value="Genomic_DNA"/>
</dbReference>
<evidence type="ECO:0000313" key="3">
    <source>
        <dbReference type="EMBL" id="EKA62201.1"/>
    </source>
</evidence>
<accession>K1E571</accession>
<dbReference type="InterPro" id="IPR036779">
    <property type="entry name" value="LysM_dom_sf"/>
</dbReference>
<comment type="caution">
    <text evidence="3">The sequence shown here is derived from an EMBL/GenBank/DDBJ whole genome shotgun (WGS) entry which is preliminary data.</text>
</comment>
<keyword evidence="1" id="KW-0812">Transmembrane</keyword>
<name>K1E571_9MICO</name>
<feature type="transmembrane region" description="Helical" evidence="1">
    <location>
        <begin position="45"/>
        <end position="64"/>
    </location>
</feature>
<keyword evidence="1" id="KW-1133">Transmembrane helix</keyword>
<dbReference type="Pfam" id="PF01476">
    <property type="entry name" value="LysM"/>
    <property type="match status" value="1"/>
</dbReference>